<dbReference type="EMBL" id="MU839841">
    <property type="protein sequence ID" value="KAK1751932.1"/>
    <property type="molecule type" value="Genomic_DNA"/>
</dbReference>
<dbReference type="InterPro" id="IPR036249">
    <property type="entry name" value="Thioredoxin-like_sf"/>
</dbReference>
<dbReference type="AlphaFoldDB" id="A0AAJ0F379"/>
<reference evidence="1" key="1">
    <citation type="submission" date="2023-06" db="EMBL/GenBank/DDBJ databases">
        <title>Genome-scale phylogeny and comparative genomics of the fungal order Sordariales.</title>
        <authorList>
            <consortium name="Lawrence Berkeley National Laboratory"/>
            <person name="Hensen N."/>
            <person name="Bonometti L."/>
            <person name="Westerberg I."/>
            <person name="Brannstrom I.O."/>
            <person name="Guillou S."/>
            <person name="Cros-Aarteil S."/>
            <person name="Calhoun S."/>
            <person name="Haridas S."/>
            <person name="Kuo A."/>
            <person name="Mondo S."/>
            <person name="Pangilinan J."/>
            <person name="Riley R."/>
            <person name="Labutti K."/>
            <person name="Andreopoulos B."/>
            <person name="Lipzen A."/>
            <person name="Chen C."/>
            <person name="Yanf M."/>
            <person name="Daum C."/>
            <person name="Ng V."/>
            <person name="Clum A."/>
            <person name="Steindorff A."/>
            <person name="Ohm R."/>
            <person name="Martin F."/>
            <person name="Silar P."/>
            <person name="Natvig D."/>
            <person name="Lalanne C."/>
            <person name="Gautier V."/>
            <person name="Ament-Velasquez S.L."/>
            <person name="Kruys A."/>
            <person name="Hutchinson M.I."/>
            <person name="Powell A.J."/>
            <person name="Barry K."/>
            <person name="Miller A.N."/>
            <person name="Grigoriev I.V."/>
            <person name="Debuchy R."/>
            <person name="Gladieux P."/>
            <person name="Thoren M.H."/>
            <person name="Johannesson H."/>
        </authorList>
    </citation>
    <scope>NUCLEOTIDE SEQUENCE</scope>
    <source>
        <strain evidence="1">PSN4</strain>
    </source>
</reference>
<protein>
    <submittedName>
        <fullName evidence="1">Uncharacterized protein</fullName>
    </submittedName>
</protein>
<dbReference type="SUPFAM" id="SSF52833">
    <property type="entry name" value="Thioredoxin-like"/>
    <property type="match status" value="1"/>
</dbReference>
<dbReference type="Pfam" id="PF13848">
    <property type="entry name" value="Thioredoxin_6"/>
    <property type="match status" value="1"/>
</dbReference>
<accession>A0AAJ0F379</accession>
<name>A0AAJ0F379_9PEZI</name>
<proteinExistence type="predicted"/>
<organism evidence="1 2">
    <name type="scientific">Echria macrotheca</name>
    <dbReference type="NCBI Taxonomy" id="438768"/>
    <lineage>
        <taxon>Eukaryota</taxon>
        <taxon>Fungi</taxon>
        <taxon>Dikarya</taxon>
        <taxon>Ascomycota</taxon>
        <taxon>Pezizomycotina</taxon>
        <taxon>Sordariomycetes</taxon>
        <taxon>Sordariomycetidae</taxon>
        <taxon>Sordariales</taxon>
        <taxon>Schizotheciaceae</taxon>
        <taxon>Echria</taxon>
    </lineage>
</organism>
<sequence>MCYKPVDGDTVSFEGWDGRKGEEEYLRLRRWVGEVSRGVLDELTELNWGRFKELGNPIIYVLPTSNEDRHTLRKSLYSFARTYYDSLTSVLVNRDFFASFPALAAELRFEGDKIPRGVVHQLSKDRVYYFPDDKPVTPGAVQQWGLDVFQGRVKPVRKRGTGGDETERDEKDGLKVYRSVGLRKIPGVTIMVGHDEL</sequence>
<dbReference type="Proteomes" id="UP001239445">
    <property type="component" value="Unassembled WGS sequence"/>
</dbReference>
<keyword evidence="2" id="KW-1185">Reference proteome</keyword>
<comment type="caution">
    <text evidence="1">The sequence shown here is derived from an EMBL/GenBank/DDBJ whole genome shotgun (WGS) entry which is preliminary data.</text>
</comment>
<evidence type="ECO:0000313" key="2">
    <source>
        <dbReference type="Proteomes" id="UP001239445"/>
    </source>
</evidence>
<evidence type="ECO:0000313" key="1">
    <source>
        <dbReference type="EMBL" id="KAK1751932.1"/>
    </source>
</evidence>
<dbReference type="Gene3D" id="3.40.30.10">
    <property type="entry name" value="Glutaredoxin"/>
    <property type="match status" value="1"/>
</dbReference>
<gene>
    <name evidence="1" type="ORF">QBC47DRAFT_391475</name>
</gene>